<evidence type="ECO:0000313" key="3">
    <source>
        <dbReference type="Proteomes" id="UP000078512"/>
    </source>
</evidence>
<organism evidence="2 3">
    <name type="scientific">Linnemannia elongata AG-77</name>
    <dbReference type="NCBI Taxonomy" id="1314771"/>
    <lineage>
        <taxon>Eukaryota</taxon>
        <taxon>Fungi</taxon>
        <taxon>Fungi incertae sedis</taxon>
        <taxon>Mucoromycota</taxon>
        <taxon>Mortierellomycotina</taxon>
        <taxon>Mortierellomycetes</taxon>
        <taxon>Mortierellales</taxon>
        <taxon>Mortierellaceae</taxon>
        <taxon>Linnemannia</taxon>
    </lineage>
</organism>
<evidence type="ECO:0008006" key="4">
    <source>
        <dbReference type="Google" id="ProtNLM"/>
    </source>
</evidence>
<keyword evidence="1" id="KW-0732">Signal</keyword>
<sequence length="78" mass="9360">MLLVKLMRVLLLLFLLYEMGSEPTRETFRKSLTIHWLSDSTDTVVSRRQKTRVNSIYSMHPHRRQMAHRLATRPHRQS</sequence>
<dbReference type="Proteomes" id="UP000078512">
    <property type="component" value="Unassembled WGS sequence"/>
</dbReference>
<feature type="chain" id="PRO_5008275949" description="Secreted protein" evidence="1">
    <location>
        <begin position="22"/>
        <end position="78"/>
    </location>
</feature>
<name>A0A197JHW1_9FUNG</name>
<keyword evidence="3" id="KW-1185">Reference proteome</keyword>
<dbReference type="EMBL" id="KV442101">
    <property type="protein sequence ID" value="OAQ24091.1"/>
    <property type="molecule type" value="Genomic_DNA"/>
</dbReference>
<reference evidence="2 3" key="1">
    <citation type="submission" date="2016-05" db="EMBL/GenBank/DDBJ databases">
        <title>Genome sequencing reveals origins of a unique bacterial endosymbiosis in the earliest lineages of terrestrial Fungi.</title>
        <authorList>
            <consortium name="DOE Joint Genome Institute"/>
            <person name="Uehling J."/>
            <person name="Gryganskyi A."/>
            <person name="Hameed K."/>
            <person name="Tschaplinski T."/>
            <person name="Misztal P."/>
            <person name="Wu S."/>
            <person name="Desiro A."/>
            <person name="Vande Pol N."/>
            <person name="Du Z.-Y."/>
            <person name="Zienkiewicz A."/>
            <person name="Zienkiewicz K."/>
            <person name="Morin E."/>
            <person name="Tisserant E."/>
            <person name="Splivallo R."/>
            <person name="Hainaut M."/>
            <person name="Henrissat B."/>
            <person name="Ohm R."/>
            <person name="Kuo A."/>
            <person name="Yan J."/>
            <person name="Lipzen A."/>
            <person name="Nolan M."/>
            <person name="Labutti K."/>
            <person name="Barry K."/>
            <person name="Goldstein A."/>
            <person name="Labbe J."/>
            <person name="Schadt C."/>
            <person name="Tuskan G."/>
            <person name="Grigoriev I."/>
            <person name="Martin F."/>
            <person name="Vilgalys R."/>
            <person name="Bonito G."/>
        </authorList>
    </citation>
    <scope>NUCLEOTIDE SEQUENCE [LARGE SCALE GENOMIC DNA]</scope>
    <source>
        <strain evidence="2 3">AG-77</strain>
    </source>
</reference>
<evidence type="ECO:0000256" key="1">
    <source>
        <dbReference type="SAM" id="SignalP"/>
    </source>
</evidence>
<protein>
    <recommendedName>
        <fullName evidence="4">Secreted protein</fullName>
    </recommendedName>
</protein>
<evidence type="ECO:0000313" key="2">
    <source>
        <dbReference type="EMBL" id="OAQ24091.1"/>
    </source>
</evidence>
<feature type="signal peptide" evidence="1">
    <location>
        <begin position="1"/>
        <end position="21"/>
    </location>
</feature>
<dbReference type="AlphaFoldDB" id="A0A197JHW1"/>
<accession>A0A197JHW1</accession>
<proteinExistence type="predicted"/>
<gene>
    <name evidence="2" type="ORF">K457DRAFT_1836764</name>
</gene>